<comment type="similarity">
    <text evidence="1">Belongs to the CLV3/ESR signal peptide family.</text>
</comment>
<feature type="chain" id="PRO_5025558953" evidence="6">
    <location>
        <begin position="22"/>
        <end position="98"/>
    </location>
</feature>
<evidence type="ECO:0000313" key="8">
    <source>
        <dbReference type="Proteomes" id="UP000436088"/>
    </source>
</evidence>
<evidence type="ECO:0000256" key="1">
    <source>
        <dbReference type="ARBA" id="ARBA00005416"/>
    </source>
</evidence>
<evidence type="ECO:0000256" key="3">
    <source>
        <dbReference type="ARBA" id="ARBA00022782"/>
    </source>
</evidence>
<evidence type="ECO:0000256" key="2">
    <source>
        <dbReference type="ARBA" id="ARBA00022473"/>
    </source>
</evidence>
<evidence type="ECO:0000256" key="4">
    <source>
        <dbReference type="ARBA" id="ARBA00023278"/>
    </source>
</evidence>
<gene>
    <name evidence="7" type="ORF">F3Y22_tig00113725pilonHSYRG00289</name>
</gene>
<feature type="region of interest" description="Disordered" evidence="5">
    <location>
        <begin position="42"/>
        <end position="98"/>
    </location>
</feature>
<dbReference type="PANTHER" id="PTHR34359:SF5">
    <property type="entry name" value="CLAVATA3_ESR (CLE)-RELATED PROTEIN 9"/>
    <property type="match status" value="1"/>
</dbReference>
<comment type="caution">
    <text evidence="7">The sequence shown here is derived from an EMBL/GenBank/DDBJ whole genome shotgun (WGS) entry which is preliminary data.</text>
</comment>
<protein>
    <submittedName>
        <fullName evidence="7">CLAVATA3/ESR (CLE)-related protein 9</fullName>
    </submittedName>
</protein>
<feature type="compositionally biased region" description="Polar residues" evidence="5">
    <location>
        <begin position="44"/>
        <end position="56"/>
    </location>
</feature>
<evidence type="ECO:0000256" key="5">
    <source>
        <dbReference type="SAM" id="MobiDB-lite"/>
    </source>
</evidence>
<dbReference type="AlphaFoldDB" id="A0A6A2XSN5"/>
<sequence>MSFYTLLIFTAVLLFLLRSSATQTPPRNHHLRRQQQYVKFRSCESLSRPQQRSSCFRPQRIHNRHPFPTPQADKLDGIDPRYGEEKRLVPSGPNPLHN</sequence>
<keyword evidence="2" id="KW-0217">Developmental protein</keyword>
<keyword evidence="3" id="KW-0221">Differentiation</keyword>
<name>A0A6A2XSN5_HIBSY</name>
<evidence type="ECO:0000256" key="6">
    <source>
        <dbReference type="SAM" id="SignalP"/>
    </source>
</evidence>
<reference evidence="7" key="1">
    <citation type="submission" date="2019-09" db="EMBL/GenBank/DDBJ databases">
        <title>Draft genome information of white flower Hibiscus syriacus.</title>
        <authorList>
            <person name="Kim Y.-M."/>
        </authorList>
    </citation>
    <scope>NUCLEOTIDE SEQUENCE [LARGE SCALE GENOMIC DNA]</scope>
    <source>
        <strain evidence="7">YM2019G1</strain>
    </source>
</reference>
<dbReference type="GO" id="GO:0030154">
    <property type="term" value="P:cell differentiation"/>
    <property type="evidence" value="ECO:0007669"/>
    <property type="project" value="UniProtKB-KW"/>
</dbReference>
<feature type="compositionally biased region" description="Basic and acidic residues" evidence="5">
    <location>
        <begin position="73"/>
        <end position="88"/>
    </location>
</feature>
<feature type="signal peptide" evidence="6">
    <location>
        <begin position="1"/>
        <end position="21"/>
    </location>
</feature>
<keyword evidence="8" id="KW-1185">Reference proteome</keyword>
<keyword evidence="4" id="KW-0379">Hydroxylation</keyword>
<dbReference type="InterPro" id="IPR039618">
    <property type="entry name" value="CLE9-13"/>
</dbReference>
<accession>A0A6A2XSN5</accession>
<dbReference type="EMBL" id="VEPZ02001720">
    <property type="protein sequence ID" value="KAE8661439.1"/>
    <property type="molecule type" value="Genomic_DNA"/>
</dbReference>
<dbReference type="PANTHER" id="PTHR34359">
    <property type="entry name" value="CLAVATA3/ESR (CLE)-RELATED PROTEIN 10"/>
    <property type="match status" value="1"/>
</dbReference>
<dbReference type="Proteomes" id="UP000436088">
    <property type="component" value="Unassembled WGS sequence"/>
</dbReference>
<organism evidence="7 8">
    <name type="scientific">Hibiscus syriacus</name>
    <name type="common">Rose of Sharon</name>
    <dbReference type="NCBI Taxonomy" id="106335"/>
    <lineage>
        <taxon>Eukaryota</taxon>
        <taxon>Viridiplantae</taxon>
        <taxon>Streptophyta</taxon>
        <taxon>Embryophyta</taxon>
        <taxon>Tracheophyta</taxon>
        <taxon>Spermatophyta</taxon>
        <taxon>Magnoliopsida</taxon>
        <taxon>eudicotyledons</taxon>
        <taxon>Gunneridae</taxon>
        <taxon>Pentapetalae</taxon>
        <taxon>rosids</taxon>
        <taxon>malvids</taxon>
        <taxon>Malvales</taxon>
        <taxon>Malvaceae</taxon>
        <taxon>Malvoideae</taxon>
        <taxon>Hibiscus</taxon>
    </lineage>
</organism>
<keyword evidence="6" id="KW-0732">Signal</keyword>
<evidence type="ECO:0000313" key="7">
    <source>
        <dbReference type="EMBL" id="KAE8661439.1"/>
    </source>
</evidence>
<proteinExistence type="inferred from homology"/>